<reference evidence="4 5" key="1">
    <citation type="submission" date="2016-07" db="EMBL/GenBank/DDBJ databases">
        <title>Complete genome sequence of Altererythrobacter namhicola JCM 16345T, containing esterase-encoding genes.</title>
        <authorList>
            <person name="Cheng H."/>
            <person name="Wu Y.-H."/>
            <person name="Jian S.-L."/>
            <person name="Huo Y.-Y."/>
            <person name="Wang C.-S."/>
            <person name="Xu X.-W."/>
        </authorList>
    </citation>
    <scope>NUCLEOTIDE SEQUENCE [LARGE SCALE GENOMIC DNA]</scope>
    <source>
        <strain evidence="4 5">JCM 16345</strain>
    </source>
</reference>
<dbReference type="GO" id="GO:0016722">
    <property type="term" value="F:oxidoreductase activity, acting on metal ions"/>
    <property type="evidence" value="ECO:0007669"/>
    <property type="project" value="InterPro"/>
</dbReference>
<accession>A0A1C7D798</accession>
<dbReference type="InterPro" id="IPR023188">
    <property type="entry name" value="DPS_DNA-bd_CS"/>
</dbReference>
<sequence>MADRGDNSKSELMAELNGLLADHFALFTKTKNFHWHVAGPRFRDLHLLFDEQAIEIRDQIDVIGERVRKNDAYTLTSTGSIAKHTQIKDQDDVTLTADAMVKELHDDNVKLVERLKRMKPLAEQAGDNATDGLLDDWTDMAEERVWFLRQTLKA</sequence>
<gene>
    <name evidence="4" type="primary">tpf1</name>
    <name evidence="4" type="ORF">A6F65_00922</name>
</gene>
<protein>
    <submittedName>
        <fullName evidence="4">Antigen TpF1</fullName>
    </submittedName>
</protein>
<dbReference type="CDD" id="cd01043">
    <property type="entry name" value="DPS"/>
    <property type="match status" value="1"/>
</dbReference>
<dbReference type="Proteomes" id="UP000092698">
    <property type="component" value="Chromosome"/>
</dbReference>
<dbReference type="PANTHER" id="PTHR42932">
    <property type="entry name" value="GENERAL STRESS PROTEIN 20U"/>
    <property type="match status" value="1"/>
</dbReference>
<dbReference type="InterPro" id="IPR008331">
    <property type="entry name" value="Ferritin_DPS_dom"/>
</dbReference>
<dbReference type="InterPro" id="IPR009078">
    <property type="entry name" value="Ferritin-like_SF"/>
</dbReference>
<keyword evidence="5" id="KW-1185">Reference proteome</keyword>
<dbReference type="AlphaFoldDB" id="A0A1C7D798"/>
<dbReference type="Pfam" id="PF00210">
    <property type="entry name" value="Ferritin"/>
    <property type="match status" value="1"/>
</dbReference>
<dbReference type="RefSeq" id="WP_067786345.1">
    <property type="nucleotide sequence ID" value="NZ_CP016545.1"/>
</dbReference>
<dbReference type="PROSITE" id="PS00818">
    <property type="entry name" value="DPS_1"/>
    <property type="match status" value="1"/>
</dbReference>
<evidence type="ECO:0000313" key="4">
    <source>
        <dbReference type="EMBL" id="ANU07232.1"/>
    </source>
</evidence>
<dbReference type="EMBL" id="CP016545">
    <property type="protein sequence ID" value="ANU07232.1"/>
    <property type="molecule type" value="Genomic_DNA"/>
</dbReference>
<evidence type="ECO:0000256" key="2">
    <source>
        <dbReference type="RuleBase" id="RU003875"/>
    </source>
</evidence>
<dbReference type="InterPro" id="IPR012347">
    <property type="entry name" value="Ferritin-like"/>
</dbReference>
<dbReference type="Gene3D" id="1.20.1260.10">
    <property type="match status" value="1"/>
</dbReference>
<dbReference type="STRING" id="645517.A6F65_00922"/>
<evidence type="ECO:0000259" key="3">
    <source>
        <dbReference type="Pfam" id="PF00210"/>
    </source>
</evidence>
<name>A0A1C7D798_9SPHN</name>
<proteinExistence type="inferred from homology"/>
<dbReference type="InterPro" id="IPR002177">
    <property type="entry name" value="DPS_DNA-bd"/>
</dbReference>
<dbReference type="PATRIC" id="fig|645517.4.peg.915"/>
<dbReference type="PRINTS" id="PR01346">
    <property type="entry name" value="HELNAPAPROT"/>
</dbReference>
<dbReference type="PANTHER" id="PTHR42932:SF3">
    <property type="entry name" value="DNA PROTECTION DURING STARVATION PROTEIN"/>
    <property type="match status" value="1"/>
</dbReference>
<dbReference type="KEGG" id="anh:A6F65_00922"/>
<dbReference type="GO" id="GO:0008199">
    <property type="term" value="F:ferric iron binding"/>
    <property type="evidence" value="ECO:0007669"/>
    <property type="project" value="InterPro"/>
</dbReference>
<evidence type="ECO:0000256" key="1">
    <source>
        <dbReference type="ARBA" id="ARBA00009497"/>
    </source>
</evidence>
<feature type="domain" description="Ferritin/DPS" evidence="3">
    <location>
        <begin position="14"/>
        <end position="153"/>
    </location>
</feature>
<dbReference type="OrthoDB" id="9797687at2"/>
<dbReference type="PIRSF" id="PIRSF005900">
    <property type="entry name" value="Dps"/>
    <property type="match status" value="1"/>
</dbReference>
<organism evidence="4 5">
    <name type="scientific">Paraurantiacibacter namhicola</name>
    <dbReference type="NCBI Taxonomy" id="645517"/>
    <lineage>
        <taxon>Bacteria</taxon>
        <taxon>Pseudomonadati</taxon>
        <taxon>Pseudomonadota</taxon>
        <taxon>Alphaproteobacteria</taxon>
        <taxon>Sphingomonadales</taxon>
        <taxon>Erythrobacteraceae</taxon>
        <taxon>Paraurantiacibacter</taxon>
    </lineage>
</organism>
<comment type="similarity">
    <text evidence="1 2">Belongs to the Dps family.</text>
</comment>
<evidence type="ECO:0000313" key="5">
    <source>
        <dbReference type="Proteomes" id="UP000092698"/>
    </source>
</evidence>
<dbReference type="SUPFAM" id="SSF47240">
    <property type="entry name" value="Ferritin-like"/>
    <property type="match status" value="1"/>
</dbReference>